<feature type="domain" description="Nucleotide-diphospho-sugar transferase" evidence="3">
    <location>
        <begin position="146"/>
        <end position="296"/>
    </location>
</feature>
<dbReference type="PANTHER" id="PTHR46581">
    <property type="entry name" value="ARABINOSYLTRANSFERASE RRA3"/>
    <property type="match status" value="1"/>
</dbReference>
<dbReference type="InterPro" id="IPR044290">
    <property type="entry name" value="RRA1/2/3"/>
</dbReference>
<dbReference type="EMBL" id="HBIR01019385">
    <property type="protein sequence ID" value="CAE0545037.1"/>
    <property type="molecule type" value="Transcribed_RNA"/>
</dbReference>
<feature type="chain" id="PRO_5030908532" description="Nucleotide-diphospho-sugar transferase domain-containing protein" evidence="2">
    <location>
        <begin position="27"/>
        <end position="311"/>
    </location>
</feature>
<dbReference type="PANTHER" id="PTHR46581:SF3">
    <property type="entry name" value="ARABINOSYLTRANSFERASE RRA3"/>
    <property type="match status" value="1"/>
</dbReference>
<keyword evidence="2" id="KW-0732">Signal</keyword>
<organism evidence="4">
    <name type="scientific">Emiliania huxleyi</name>
    <name type="common">Coccolithophore</name>
    <name type="synonym">Pontosphaera huxleyi</name>
    <dbReference type="NCBI Taxonomy" id="2903"/>
    <lineage>
        <taxon>Eukaryota</taxon>
        <taxon>Haptista</taxon>
        <taxon>Haptophyta</taxon>
        <taxon>Prymnesiophyceae</taxon>
        <taxon>Isochrysidales</taxon>
        <taxon>Noelaerhabdaceae</taxon>
        <taxon>Emiliania</taxon>
    </lineage>
</organism>
<protein>
    <recommendedName>
        <fullName evidence="3">Nucleotide-diphospho-sugar transferase domain-containing protein</fullName>
    </recommendedName>
</protein>
<dbReference type="AlphaFoldDB" id="A0A7S3S5R9"/>
<gene>
    <name evidence="4" type="ORF">EHUX00137_LOCUS14678</name>
</gene>
<name>A0A7S3S5R9_EMIHU</name>
<accession>A0A7S3S5R9</accession>
<reference evidence="4" key="1">
    <citation type="submission" date="2021-01" db="EMBL/GenBank/DDBJ databases">
        <authorList>
            <person name="Corre E."/>
            <person name="Pelletier E."/>
            <person name="Niang G."/>
            <person name="Scheremetjew M."/>
            <person name="Finn R."/>
            <person name="Kale V."/>
            <person name="Holt S."/>
            <person name="Cochrane G."/>
            <person name="Meng A."/>
            <person name="Brown T."/>
            <person name="Cohen L."/>
        </authorList>
    </citation>
    <scope>NUCLEOTIDE SEQUENCE</scope>
    <source>
        <strain evidence="4">379</strain>
    </source>
</reference>
<sequence>MRRFLGVLALVSVLALLLVNFTRISAPQSRGAAPDADALLAAMRRAAASEARAAAAEARATAAEARAAAASAAAGSTPPMPGLGKPDNTETNRKLEAALQRVANERKEVMLSLANDVMMCTNRKTCWWNGGNVLETFLESLRRLQLRNSLVITLDDATEAFCTKRGDAPSLRLELPVPSAQQNSRGANMISTLKYGLLRQSLLMGFSILVVDLDLVFLKDPFLHLYRDADIEASTDGFSKSWAGGQISSVHEPKMGWGGGGLYVQHFTLNVGCAFLRPTPRAVLLLERVADQLSKAAELDRRASTPALTAG</sequence>
<evidence type="ECO:0000259" key="3">
    <source>
        <dbReference type="Pfam" id="PF03407"/>
    </source>
</evidence>
<dbReference type="Pfam" id="PF03407">
    <property type="entry name" value="Nucleotid_trans"/>
    <property type="match status" value="1"/>
</dbReference>
<evidence type="ECO:0000313" key="4">
    <source>
        <dbReference type="EMBL" id="CAE0545037.1"/>
    </source>
</evidence>
<feature type="signal peptide" evidence="2">
    <location>
        <begin position="1"/>
        <end position="26"/>
    </location>
</feature>
<evidence type="ECO:0000256" key="1">
    <source>
        <dbReference type="SAM" id="MobiDB-lite"/>
    </source>
</evidence>
<evidence type="ECO:0000256" key="2">
    <source>
        <dbReference type="SAM" id="SignalP"/>
    </source>
</evidence>
<feature type="region of interest" description="Disordered" evidence="1">
    <location>
        <begin position="69"/>
        <end position="90"/>
    </location>
</feature>
<dbReference type="InterPro" id="IPR005069">
    <property type="entry name" value="Nucl-diP-sugar_transferase"/>
</dbReference>
<proteinExistence type="predicted"/>
<dbReference type="GO" id="GO:0016757">
    <property type="term" value="F:glycosyltransferase activity"/>
    <property type="evidence" value="ECO:0007669"/>
    <property type="project" value="InterPro"/>
</dbReference>